<accession>A0A9X3BPQ6</accession>
<proteinExistence type="predicted"/>
<sequence>MIVTGGPLDLTVAVTGAPETAGRLHDAPLRAPKTGRHNHIRLNDDAAPVTQHCAQPTVNTMPAPHPAP</sequence>
<organism evidence="1 2">
    <name type="scientific">[Mycobacterium] manitobense</name>
    <dbReference type="NCBI Taxonomy" id="190147"/>
    <lineage>
        <taxon>Bacteria</taxon>
        <taxon>Bacillati</taxon>
        <taxon>Actinomycetota</taxon>
        <taxon>Actinomycetes</taxon>
        <taxon>Mycobacteriales</taxon>
        <taxon>Mycobacteriaceae</taxon>
        <taxon>Mycolicibacterium</taxon>
    </lineage>
</organism>
<reference evidence="1" key="2">
    <citation type="journal article" date="2022" name="BMC Genomics">
        <title>Comparative genome analysis of mycobacteria focusing on tRNA and non-coding RNA.</title>
        <authorList>
            <person name="Behra P.R.K."/>
            <person name="Pettersson B.M.F."/>
            <person name="Ramesh M."/>
            <person name="Das S."/>
            <person name="Dasgupta S."/>
            <person name="Kirsebom L.A."/>
        </authorList>
    </citation>
    <scope>NUCLEOTIDE SEQUENCE</scope>
    <source>
        <strain evidence="1">DSM 44615</strain>
    </source>
</reference>
<dbReference type="Proteomes" id="UP001140293">
    <property type="component" value="Unassembled WGS sequence"/>
</dbReference>
<reference evidence="1" key="1">
    <citation type="submission" date="2020-07" db="EMBL/GenBank/DDBJ databases">
        <authorList>
            <person name="Pettersson B.M.F."/>
            <person name="Behra P.R.K."/>
            <person name="Ramesh M."/>
            <person name="Das S."/>
            <person name="Dasgupta S."/>
            <person name="Kirsebom L.A."/>
        </authorList>
    </citation>
    <scope>NUCLEOTIDE SEQUENCE</scope>
    <source>
        <strain evidence="1">DSM 44615</strain>
    </source>
</reference>
<dbReference type="AlphaFoldDB" id="A0A9X3BPQ6"/>
<gene>
    <name evidence="1" type="ORF">H7I41_20830</name>
</gene>
<keyword evidence="2" id="KW-1185">Reference proteome</keyword>
<dbReference type="RefSeq" id="WP_264014539.1">
    <property type="nucleotide sequence ID" value="NZ_JACKSJ010000182.1"/>
</dbReference>
<evidence type="ECO:0000313" key="2">
    <source>
        <dbReference type="Proteomes" id="UP001140293"/>
    </source>
</evidence>
<dbReference type="EMBL" id="JACKSJ010000182">
    <property type="protein sequence ID" value="MCV7172365.1"/>
    <property type="molecule type" value="Genomic_DNA"/>
</dbReference>
<evidence type="ECO:0000313" key="1">
    <source>
        <dbReference type="EMBL" id="MCV7172365.1"/>
    </source>
</evidence>
<protein>
    <submittedName>
        <fullName evidence="1">Uncharacterized protein</fullName>
    </submittedName>
</protein>
<name>A0A9X3BPQ6_9MYCO</name>
<comment type="caution">
    <text evidence="1">The sequence shown here is derived from an EMBL/GenBank/DDBJ whole genome shotgun (WGS) entry which is preliminary data.</text>
</comment>